<protein>
    <recommendedName>
        <fullName evidence="4">Capsule biosynthesis protein</fullName>
    </recommendedName>
</protein>
<reference evidence="2 3" key="1">
    <citation type="journal article" date="2024" name="Dis. Aquat. Organ.">
        <title>Francisella sciaenopsi sp. nov. isolated from diseased red drum Sciaenops ocellatus in Florida, USA.</title>
        <authorList>
            <person name="Kawahara M."/>
            <person name="Cody T.T."/>
            <person name="Yanong R.P.E."/>
            <person name="Henderson E."/>
            <person name="Yazdi Z."/>
            <person name="Soto E."/>
        </authorList>
    </citation>
    <scope>NUCLEOTIDE SEQUENCE [LARGE SCALE GENOMIC DNA]</scope>
    <source>
        <strain evidence="2 3">R22-20-7</strain>
    </source>
</reference>
<organism evidence="2 3">
    <name type="scientific">Francisella sciaenopsi</name>
    <dbReference type="NCBI Taxonomy" id="3055034"/>
    <lineage>
        <taxon>Bacteria</taxon>
        <taxon>Pseudomonadati</taxon>
        <taxon>Pseudomonadota</taxon>
        <taxon>Gammaproteobacteria</taxon>
        <taxon>Thiotrichales</taxon>
        <taxon>Francisellaceae</taxon>
        <taxon>Francisella</taxon>
    </lineage>
</organism>
<dbReference type="RefSeq" id="WP_407878111.1">
    <property type="nucleotide sequence ID" value="NZ_BTHG01000010.1"/>
</dbReference>
<comment type="caution">
    <text evidence="2">The sequence shown here is derived from an EMBL/GenBank/DDBJ whole genome shotgun (WGS) entry which is preliminary data.</text>
</comment>
<keyword evidence="1" id="KW-1133">Transmembrane helix</keyword>
<keyword evidence="3" id="KW-1185">Reference proteome</keyword>
<sequence>MNIKKKLELFYAPVLFVLNKSHHRLKNKIAKATYAHLKRSTVKSGWDHQYPYKIHPPVSIFGKSQRYDKFILVGDSWNDKNKPIALMIGFNDWKYGFIADYFEQYRTAFAKRKLSNFSFFNIFLLMPAPKVIIVWGYNENYLIRLYARIFRKKIYRVEDGFIRSANLGASHSTPYSLVFEKKNLYYNARKKSTVIDILNAVNYSKEEYDRALTALNVLKKLKISKYNDYKRDEFEFDIKSKKRVAVIGQVASDASLRYGNPDKWTMYQLVKLAYFENIDAEILYRPHPEVYKGYQKNKSLKNIEKLATISHPSIPYIDFLENVDKVYVINSLSGLEALLWGKEVVTVGAPFYSGWGLTDDRCTKSKKYRKRKLSFMDLFIGVYIRYPLYLANPFNPFDGIIASCYKIHADMLCSAFSNYKALENNKSYDSLIKTDFWTNALLNHSKYISPVEIRQLINSHKLKNIFRSTNSLQYEKVVSCFIIGTLPSVNEIDLFLKSIRELVLLDTLDYLLLELNKYHPGDYLYQHILWLYNQKESYKDAVFLSKEYMSSFDSKVSNISNSSNQNDHQDQCQDDEIFIGYNDIDAKALVEGLNSAIYDMNYDYANSILCRLFITSQATTTLLVKAIEVLQLQFDFKSAQHLSNILQNTDLLAHNKASLNLYMESFDFADTQCSREQIILSFAKQVSLNPDRINRTWPRLKNYIKDNKVYDLMLLISNLYHKNDFHRSSYFLEINQLNKAYNILNNMIDQGLHHTSKFSTEYSKVIFTMGDHAKAEYIIAKCVEKEPSHEAYTEYLRQLKARGLFKKALSIAREAIEKKVNLTIEGHIMPIYFGLGEIEQGFKCFHDTAKKKALIRAFGDSKYRHENTLCGATDLLLIFNSGPAEEIRYACIYQNILDELGVGNFKITCDHRLEKLLSRSFPDICFVPTKRVRFISEGFPLSEYNKLPSLELITDIDNSTLQYIESSNQIKILTELIFNYKKSYKDFEYAKPYLKVDEQLVEHYRSLLPKNKIMIGISWRSFLCNAMRNIHYLSVDDMKPIFDIPNVTFVNLQYDECTHELAEIKQKYNVDVIDFEDLNQMDDFDGVAALMKNLDLVISPFTAVIELAGSIGVPGFLFSNHGESFWRKYNNNNRDVWYESVKVVGSGSVGDKQALVYAIKDEIINALGIK</sequence>
<name>A0ABQ6PKE2_9GAMM</name>
<keyword evidence="1" id="KW-0812">Transmembrane</keyword>
<dbReference type="Proteomes" id="UP001628164">
    <property type="component" value="Unassembled WGS sequence"/>
</dbReference>
<dbReference type="EMBL" id="BTHG01000010">
    <property type="protein sequence ID" value="GMN90428.1"/>
    <property type="molecule type" value="Genomic_DNA"/>
</dbReference>
<accession>A0ABQ6PKE2</accession>
<keyword evidence="1" id="KW-0472">Membrane</keyword>
<dbReference type="Pfam" id="PF05159">
    <property type="entry name" value="Capsule_synth"/>
    <property type="match status" value="1"/>
</dbReference>
<evidence type="ECO:0000256" key="1">
    <source>
        <dbReference type="SAM" id="Phobius"/>
    </source>
</evidence>
<feature type="transmembrane region" description="Helical" evidence="1">
    <location>
        <begin position="119"/>
        <end position="137"/>
    </location>
</feature>
<evidence type="ECO:0000313" key="3">
    <source>
        <dbReference type="Proteomes" id="UP001628164"/>
    </source>
</evidence>
<proteinExistence type="predicted"/>
<evidence type="ECO:0008006" key="4">
    <source>
        <dbReference type="Google" id="ProtNLM"/>
    </source>
</evidence>
<gene>
    <name evidence="2" type="ORF">fsci_19160</name>
</gene>
<dbReference type="InterPro" id="IPR007833">
    <property type="entry name" value="Capsule_polysaccharide_synth"/>
</dbReference>
<evidence type="ECO:0000313" key="2">
    <source>
        <dbReference type="EMBL" id="GMN90428.1"/>
    </source>
</evidence>
<dbReference type="SUPFAM" id="SSF53756">
    <property type="entry name" value="UDP-Glycosyltransferase/glycogen phosphorylase"/>
    <property type="match status" value="1"/>
</dbReference>